<dbReference type="GO" id="GO:0036158">
    <property type="term" value="P:outer dynein arm assembly"/>
    <property type="evidence" value="ECO:0007669"/>
    <property type="project" value="TreeGrafter"/>
</dbReference>
<dbReference type="InterPro" id="IPR051876">
    <property type="entry name" value="ODA-DC/CCD"/>
</dbReference>
<dbReference type="STRING" id="7897.ENSLACP00000008459"/>
<keyword evidence="5" id="KW-1185">Reference proteome</keyword>
<feature type="domain" description="ODAD1 central coiled coil region" evidence="3">
    <location>
        <begin position="129"/>
        <end position="409"/>
    </location>
</feature>
<dbReference type="InParanoid" id="H3AFN8"/>
<reference evidence="5" key="1">
    <citation type="submission" date="2011-08" db="EMBL/GenBank/DDBJ databases">
        <title>The draft genome of Latimeria chalumnae.</title>
        <authorList>
            <person name="Di Palma F."/>
            <person name="Alfoldi J."/>
            <person name="Johnson J."/>
            <person name="Berlin A."/>
            <person name="Gnerre S."/>
            <person name="Jaffe D."/>
            <person name="MacCallum I."/>
            <person name="Young S."/>
            <person name="Walker B.J."/>
            <person name="Lander E."/>
            <person name="Lindblad-Toh K."/>
        </authorList>
    </citation>
    <scope>NUCLEOTIDE SEQUENCE [LARGE SCALE GENOMIC DNA]</scope>
    <source>
        <strain evidence="5">Wild caught</strain>
    </source>
</reference>
<dbReference type="HOGENOM" id="CLU_027546_3_1_1"/>
<organism evidence="4 5">
    <name type="scientific">Latimeria chalumnae</name>
    <name type="common">Coelacanth</name>
    <dbReference type="NCBI Taxonomy" id="7897"/>
    <lineage>
        <taxon>Eukaryota</taxon>
        <taxon>Metazoa</taxon>
        <taxon>Chordata</taxon>
        <taxon>Craniata</taxon>
        <taxon>Vertebrata</taxon>
        <taxon>Euteleostomi</taxon>
        <taxon>Coelacanthiformes</taxon>
        <taxon>Coelacanthidae</taxon>
        <taxon>Latimeria</taxon>
    </lineage>
</organism>
<name>H3AFN8_LATCH</name>
<dbReference type="GO" id="GO:0003341">
    <property type="term" value="P:cilium movement"/>
    <property type="evidence" value="ECO:0007669"/>
    <property type="project" value="TreeGrafter"/>
</dbReference>
<dbReference type="PANTHER" id="PTHR21694:SF18">
    <property type="entry name" value="COILED-COIL DOMAIN-CONTAINING PROTEIN 63"/>
    <property type="match status" value="1"/>
</dbReference>
<evidence type="ECO:0000256" key="2">
    <source>
        <dbReference type="SAM" id="Coils"/>
    </source>
</evidence>
<sequence length="443" mass="51965">IGENEVAVLQRKYRILEGDKQAYEKETQEEIRKQRELIQQAEKERADLFAKLKGPGSKYNESEELKLSATLKLLIEKGDNVEAQIEEEKKKQIELEKEIRETIRKMDKERKAAGPSEDPSKKIRRLMGRVVEGRLDESGKFNMSLIMNSKLREEIETMRGDKRKFLQLFKKLKKEIQETRKKGEKVVNEANEAYHNREEAQARIVRVHEQQGKDVEQFKAEMKEIQRELEHAEKLKMFLKEKAKEREPDEQFLKAKAKKEAEEQERKIEQKIKLNKYEEAIEKINEEGQPSEIDAELFFTVFMEREDLNFALFNYVTEQTSDIENLQDEIAQLKTAIELFQDKDFTINQEQETIMKDLEAKQKDAVMAQNKIKTDIAKLEKILEQLKAVVNDLSKKVGVDTSGFAQLLNWNEGVTDYNILTYLGSIEQRTNEVLVAYAYTKYK</sequence>
<evidence type="ECO:0000256" key="1">
    <source>
        <dbReference type="ARBA" id="ARBA00023054"/>
    </source>
</evidence>
<dbReference type="PANTHER" id="PTHR21694">
    <property type="entry name" value="COILED-COIL DOMAIN-CONTAINING PROTEIN 63"/>
    <property type="match status" value="1"/>
</dbReference>
<evidence type="ECO:0000313" key="5">
    <source>
        <dbReference type="Proteomes" id="UP000008672"/>
    </source>
</evidence>
<dbReference type="AlphaFoldDB" id="H3AFN8"/>
<evidence type="ECO:0000313" key="4">
    <source>
        <dbReference type="Ensembl" id="ENSLACP00000008459.1"/>
    </source>
</evidence>
<dbReference type="OMA" id="QMKKEPP"/>
<feature type="coiled-coil region" evidence="2">
    <location>
        <begin position="162"/>
        <end position="287"/>
    </location>
</feature>
<keyword evidence="1 2" id="KW-0175">Coiled coil</keyword>
<dbReference type="GO" id="GO:0005930">
    <property type="term" value="C:axoneme"/>
    <property type="evidence" value="ECO:0007669"/>
    <property type="project" value="TreeGrafter"/>
</dbReference>
<dbReference type="Pfam" id="PF21773">
    <property type="entry name" value="ODAD1_CC"/>
    <property type="match status" value="1"/>
</dbReference>
<proteinExistence type="predicted"/>
<reference evidence="4" key="3">
    <citation type="submission" date="2025-09" db="UniProtKB">
        <authorList>
            <consortium name="Ensembl"/>
        </authorList>
    </citation>
    <scope>IDENTIFICATION</scope>
</reference>
<feature type="coiled-coil region" evidence="2">
    <location>
        <begin position="6"/>
        <end position="112"/>
    </location>
</feature>
<dbReference type="InterPro" id="IPR049258">
    <property type="entry name" value="ODAD1_CC"/>
</dbReference>
<dbReference type="EMBL" id="AFYH01213652">
    <property type="status" value="NOT_ANNOTATED_CDS"/>
    <property type="molecule type" value="Genomic_DNA"/>
</dbReference>
<evidence type="ECO:0000259" key="3">
    <source>
        <dbReference type="Pfam" id="PF21773"/>
    </source>
</evidence>
<protein>
    <recommendedName>
        <fullName evidence="3">ODAD1 central coiled coil region domain-containing protein</fullName>
    </recommendedName>
</protein>
<feature type="coiled-coil region" evidence="2">
    <location>
        <begin position="316"/>
        <end position="343"/>
    </location>
</feature>
<accession>H3AFN8</accession>
<reference evidence="4" key="2">
    <citation type="submission" date="2025-08" db="UniProtKB">
        <authorList>
            <consortium name="Ensembl"/>
        </authorList>
    </citation>
    <scope>IDENTIFICATION</scope>
</reference>
<dbReference type="Proteomes" id="UP000008672">
    <property type="component" value="Unassembled WGS sequence"/>
</dbReference>
<feature type="coiled-coil region" evidence="2">
    <location>
        <begin position="369"/>
        <end position="396"/>
    </location>
</feature>
<dbReference type="GeneTree" id="ENSGT00940000153116"/>
<dbReference type="Ensembl" id="ENSLACT00000008527.1">
    <property type="protein sequence ID" value="ENSLACP00000008459.1"/>
    <property type="gene ID" value="ENSLACG00000007488.1"/>
</dbReference>
<dbReference type="EMBL" id="AFYH01213651">
    <property type="status" value="NOT_ANNOTATED_CDS"/>
    <property type="molecule type" value="Genomic_DNA"/>
</dbReference>